<name>A0A058Z2V2_FONAL</name>
<dbReference type="GO" id="GO:0007007">
    <property type="term" value="P:inner mitochondrial membrane organization"/>
    <property type="evidence" value="ECO:0007669"/>
    <property type="project" value="TreeGrafter"/>
</dbReference>
<dbReference type="PRINTS" id="PR00979">
    <property type="entry name" value="TAFAZZIN"/>
</dbReference>
<accession>A0A058Z2V2</accession>
<dbReference type="PANTHER" id="PTHR12497">
    <property type="entry name" value="TAZ PROTEIN TAFAZZIN"/>
    <property type="match status" value="1"/>
</dbReference>
<dbReference type="OrthoDB" id="193467at2759"/>
<comment type="similarity">
    <text evidence="2">Belongs to the taffazin family.</text>
</comment>
<dbReference type="GO" id="GO:0005743">
    <property type="term" value="C:mitochondrial inner membrane"/>
    <property type="evidence" value="ECO:0007669"/>
    <property type="project" value="UniProtKB-SubCell"/>
</dbReference>
<dbReference type="GeneID" id="20529627"/>
<dbReference type="STRING" id="691883.A0A058Z2V2"/>
<evidence type="ECO:0000313" key="14">
    <source>
        <dbReference type="EMBL" id="KCV68609.1"/>
    </source>
</evidence>
<keyword evidence="3" id="KW-0808">Transferase</keyword>
<evidence type="ECO:0000256" key="12">
    <source>
        <dbReference type="SAM" id="MobiDB-lite"/>
    </source>
</evidence>
<evidence type="ECO:0000256" key="6">
    <source>
        <dbReference type="ARBA" id="ARBA00023098"/>
    </source>
</evidence>
<dbReference type="SUPFAM" id="SSF69593">
    <property type="entry name" value="Glycerol-3-phosphate (1)-acyltransferase"/>
    <property type="match status" value="1"/>
</dbReference>
<reference evidence="14" key="1">
    <citation type="submission" date="2013-04" db="EMBL/GenBank/DDBJ databases">
        <title>The Genome Sequence of Fonticula alba ATCC 38817.</title>
        <authorList>
            <consortium name="The Broad Institute Genomics Platform"/>
            <person name="Russ C."/>
            <person name="Cuomo C."/>
            <person name="Burger G."/>
            <person name="Gray M.W."/>
            <person name="Holland P.W.H."/>
            <person name="King N."/>
            <person name="Lang F.B.F."/>
            <person name="Roger A.J."/>
            <person name="Ruiz-Trillo I."/>
            <person name="Brown M."/>
            <person name="Walker B."/>
            <person name="Young S."/>
            <person name="Zeng Q."/>
            <person name="Gargeya S."/>
            <person name="Fitzgerald M."/>
            <person name="Haas B."/>
            <person name="Abouelleil A."/>
            <person name="Allen A.W."/>
            <person name="Alvarado L."/>
            <person name="Arachchi H.M."/>
            <person name="Berlin A.M."/>
            <person name="Chapman S.B."/>
            <person name="Gainer-Dewar J."/>
            <person name="Goldberg J."/>
            <person name="Griggs A."/>
            <person name="Gujja S."/>
            <person name="Hansen M."/>
            <person name="Howarth C."/>
            <person name="Imamovic A."/>
            <person name="Ireland A."/>
            <person name="Larimer J."/>
            <person name="McCowan C."/>
            <person name="Murphy C."/>
            <person name="Pearson M."/>
            <person name="Poon T.W."/>
            <person name="Priest M."/>
            <person name="Roberts A."/>
            <person name="Saif S."/>
            <person name="Shea T."/>
            <person name="Sisk P."/>
            <person name="Sykes S."/>
            <person name="Wortman J."/>
            <person name="Nusbaum C."/>
            <person name="Birren B."/>
        </authorList>
    </citation>
    <scope>NUCLEOTIDE SEQUENCE [LARGE SCALE GENOMIC DNA]</scope>
    <source>
        <strain evidence="14">ATCC 38817</strain>
    </source>
</reference>
<feature type="region of interest" description="Disordered" evidence="12">
    <location>
        <begin position="560"/>
        <end position="583"/>
    </location>
</feature>
<evidence type="ECO:0000256" key="8">
    <source>
        <dbReference type="ARBA" id="ARBA00023136"/>
    </source>
</evidence>
<keyword evidence="8" id="KW-0472">Membrane</keyword>
<dbReference type="InterPro" id="IPR002123">
    <property type="entry name" value="Plipid/glycerol_acylTrfase"/>
</dbReference>
<dbReference type="GO" id="GO:0005741">
    <property type="term" value="C:mitochondrial outer membrane"/>
    <property type="evidence" value="ECO:0007669"/>
    <property type="project" value="UniProtKB-SubCell"/>
</dbReference>
<evidence type="ECO:0000256" key="10">
    <source>
        <dbReference type="ARBA" id="ARBA00024323"/>
    </source>
</evidence>
<evidence type="ECO:0000256" key="9">
    <source>
        <dbReference type="ARBA" id="ARBA00023315"/>
    </source>
</evidence>
<dbReference type="RefSeq" id="XP_009497041.1">
    <property type="nucleotide sequence ID" value="XM_009498766.1"/>
</dbReference>
<evidence type="ECO:0000256" key="11">
    <source>
        <dbReference type="ARBA" id="ARBA00047906"/>
    </source>
</evidence>
<dbReference type="AlphaFoldDB" id="A0A058Z2V2"/>
<dbReference type="SMART" id="SM00563">
    <property type="entry name" value="PlsC"/>
    <property type="match status" value="1"/>
</dbReference>
<keyword evidence="4" id="KW-1000">Mitochondrion outer membrane</keyword>
<organism evidence="14">
    <name type="scientific">Fonticula alba</name>
    <name type="common">Slime mold</name>
    <dbReference type="NCBI Taxonomy" id="691883"/>
    <lineage>
        <taxon>Eukaryota</taxon>
        <taxon>Rotosphaerida</taxon>
        <taxon>Fonticulaceae</taxon>
        <taxon>Fonticula</taxon>
    </lineage>
</organism>
<evidence type="ECO:0000256" key="1">
    <source>
        <dbReference type="ARBA" id="ARBA00004137"/>
    </source>
</evidence>
<dbReference type="eggNOG" id="KOG2847">
    <property type="taxonomic scope" value="Eukaryota"/>
</dbReference>
<feature type="domain" description="Phospholipid/glycerol acyltransferase" evidence="13">
    <location>
        <begin position="155"/>
        <end position="331"/>
    </location>
</feature>
<keyword evidence="7" id="KW-0496">Mitochondrion</keyword>
<evidence type="ECO:0000256" key="7">
    <source>
        <dbReference type="ARBA" id="ARBA00023128"/>
    </source>
</evidence>
<proteinExistence type="inferred from homology"/>
<dbReference type="Pfam" id="PF01553">
    <property type="entry name" value="Acyltransferase"/>
    <property type="match status" value="1"/>
</dbReference>
<protein>
    <recommendedName>
        <fullName evidence="13">Phospholipid/glycerol acyltransferase domain-containing protein</fullName>
    </recommendedName>
</protein>
<dbReference type="InterPro" id="IPR000872">
    <property type="entry name" value="Tafazzin"/>
</dbReference>
<keyword evidence="5" id="KW-0999">Mitochondrion inner membrane</keyword>
<evidence type="ECO:0000256" key="5">
    <source>
        <dbReference type="ARBA" id="ARBA00022792"/>
    </source>
</evidence>
<dbReference type="GO" id="GO:0035965">
    <property type="term" value="P:cardiolipin acyl-chain remodeling"/>
    <property type="evidence" value="ECO:0007669"/>
    <property type="project" value="TreeGrafter"/>
</dbReference>
<dbReference type="PANTHER" id="PTHR12497:SF0">
    <property type="entry name" value="TAFAZZIN"/>
    <property type="match status" value="1"/>
</dbReference>
<sequence>MSAAPLPSGSATPQAGLGAAPQAASLAGTVAPAPTAGAAGVSTSQPLLRPSLHSALLRRDLTWRAASRATLGLVSVLTAACVRLGSYRRVYEGDRVIGLLDVRDAAKAGRQPSPALARQDPLFSGADIGEYLQRIPPSSHHADSPPAEAYYRRPLITVSNHRSVFDDPLTWSSVLPMRRLLGPSSSYRWTLGAQELCFLNSAVGTFFGLGRIIPVLRGGGYRQPGLGLAVDIINGRMGNQPTSGFEPGIDASSVPTGKSPATTPPVHLLGPEELVQHARELADSVLAWLHLFPEAYVNQREDMIPLRWGVGRCIMEARLPPVVIPIWHEGFQLILPEHQAYHFRPWNQLDIAVGRPIDFTSLLAHHRVAGTSADDIRAHIADVITMHLLNLQSATLRARKRAMDIVEEQVRVLAEGKLSPWQRLRGLLPGMVTAPASSAAADGSGAGESLRNLDAWRVAPPLAGPTDPISPEAMLAVTRRRAPFWKLTRMSAAAHPERVDPDRLYPMQHADVDEIERDRHTRRIGAAEHARRIEASSNDAASASPRSWWTELMDMLAPTDSLVQADRPLPGKNAGANAGGQGQ</sequence>
<evidence type="ECO:0000313" key="15">
    <source>
        <dbReference type="Proteomes" id="UP000030693"/>
    </source>
</evidence>
<gene>
    <name evidence="14" type="ORF">H696_04902</name>
</gene>
<comment type="subcellular location">
    <subcellularLocation>
        <location evidence="1">Mitochondrion inner membrane</location>
        <topology evidence="1">Peripheral membrane protein</topology>
        <orientation evidence="1">Intermembrane side</orientation>
    </subcellularLocation>
    <subcellularLocation>
        <location evidence="10">Mitochondrion outer membrane</location>
        <topology evidence="10">Peripheral membrane protein</topology>
        <orientation evidence="10">Intermembrane side</orientation>
    </subcellularLocation>
</comment>
<keyword evidence="6" id="KW-0443">Lipid metabolism</keyword>
<comment type="catalytic activity">
    <reaction evidence="11">
        <text>1'-[1,2-diacyl-sn-glycero-3-phospho],3'-[1-acyl-sn-glycero-3-phospho]-glycerol + a 1,2-diacyl-sn-glycero-3-phosphocholine = a cardiolipin + a 1-acyl-sn-glycero-3-phosphocholine</text>
        <dbReference type="Rhea" id="RHEA:33731"/>
        <dbReference type="ChEBI" id="CHEBI:57643"/>
        <dbReference type="ChEBI" id="CHEBI:58168"/>
        <dbReference type="ChEBI" id="CHEBI:62237"/>
        <dbReference type="ChEBI" id="CHEBI:64743"/>
    </reaction>
    <physiologicalReaction direction="left-to-right" evidence="11">
        <dbReference type="Rhea" id="RHEA:33732"/>
    </physiologicalReaction>
    <physiologicalReaction direction="right-to-left" evidence="11">
        <dbReference type="Rhea" id="RHEA:33733"/>
    </physiologicalReaction>
</comment>
<evidence type="ECO:0000256" key="3">
    <source>
        <dbReference type="ARBA" id="ARBA00022679"/>
    </source>
</evidence>
<evidence type="ECO:0000256" key="4">
    <source>
        <dbReference type="ARBA" id="ARBA00022787"/>
    </source>
</evidence>
<dbReference type="GO" id="GO:0047184">
    <property type="term" value="F:1-acylglycerophosphocholine O-acyltransferase activity"/>
    <property type="evidence" value="ECO:0007669"/>
    <property type="project" value="TreeGrafter"/>
</dbReference>
<keyword evidence="9" id="KW-0012">Acyltransferase</keyword>
<dbReference type="EMBL" id="KB932208">
    <property type="protein sequence ID" value="KCV68609.1"/>
    <property type="molecule type" value="Genomic_DNA"/>
</dbReference>
<keyword evidence="15" id="KW-1185">Reference proteome</keyword>
<dbReference type="Proteomes" id="UP000030693">
    <property type="component" value="Unassembled WGS sequence"/>
</dbReference>
<evidence type="ECO:0000256" key="2">
    <source>
        <dbReference type="ARBA" id="ARBA00010524"/>
    </source>
</evidence>
<evidence type="ECO:0000259" key="13">
    <source>
        <dbReference type="SMART" id="SM00563"/>
    </source>
</evidence>